<dbReference type="RefSeq" id="WP_069946839.1">
    <property type="nucleotide sequence ID" value="NZ_CP014143.1"/>
</dbReference>
<dbReference type="SUPFAM" id="SSF103515">
    <property type="entry name" value="Autotransporter"/>
    <property type="match status" value="1"/>
</dbReference>
<feature type="compositionally biased region" description="Polar residues" evidence="1">
    <location>
        <begin position="68"/>
        <end position="78"/>
    </location>
</feature>
<dbReference type="Proteomes" id="UP000095672">
    <property type="component" value="Chromosome"/>
</dbReference>
<feature type="region of interest" description="Disordered" evidence="1">
    <location>
        <begin position="59"/>
        <end position="78"/>
    </location>
</feature>
<name>A0A1C9W6E7_9GAMM</name>
<accession>A0A1C9W6E7</accession>
<evidence type="ECO:0000259" key="3">
    <source>
        <dbReference type="PROSITE" id="PS51208"/>
    </source>
</evidence>
<dbReference type="InterPro" id="IPR005546">
    <property type="entry name" value="Autotransporte_beta"/>
</dbReference>
<dbReference type="AlphaFoldDB" id="A0A1C9W6E7"/>
<dbReference type="GO" id="GO:0019867">
    <property type="term" value="C:outer membrane"/>
    <property type="evidence" value="ECO:0007669"/>
    <property type="project" value="InterPro"/>
</dbReference>
<dbReference type="NCBIfam" id="TIGR01414">
    <property type="entry name" value="autotrans_barl"/>
    <property type="match status" value="1"/>
</dbReference>
<protein>
    <recommendedName>
        <fullName evidence="3">Autotransporter domain-containing protein</fullName>
    </recommendedName>
</protein>
<organism evidence="4 5">
    <name type="scientific">Microbulbifer aggregans</name>
    <dbReference type="NCBI Taxonomy" id="1769779"/>
    <lineage>
        <taxon>Bacteria</taxon>
        <taxon>Pseudomonadati</taxon>
        <taxon>Pseudomonadota</taxon>
        <taxon>Gammaproteobacteria</taxon>
        <taxon>Cellvibrionales</taxon>
        <taxon>Microbulbiferaceae</taxon>
        <taxon>Microbulbifer</taxon>
    </lineage>
</organism>
<dbReference type="PROSITE" id="PS51208">
    <property type="entry name" value="AUTOTRANSPORTER"/>
    <property type="match status" value="1"/>
</dbReference>
<dbReference type="KEGG" id="micc:AUP74_01273"/>
<gene>
    <name evidence="4" type="ORF">AUP74_01273</name>
</gene>
<dbReference type="InterPro" id="IPR036709">
    <property type="entry name" value="Autotransporte_beta_dom_sf"/>
</dbReference>
<dbReference type="Gene3D" id="2.40.128.130">
    <property type="entry name" value="Autotransporter beta-domain"/>
    <property type="match status" value="1"/>
</dbReference>
<feature type="domain" description="Autotransporter" evidence="3">
    <location>
        <begin position="59"/>
        <end position="343"/>
    </location>
</feature>
<feature type="chain" id="PRO_5008895487" description="Autotransporter domain-containing protein" evidence="2">
    <location>
        <begin position="27"/>
        <end position="343"/>
    </location>
</feature>
<proteinExistence type="predicted"/>
<evidence type="ECO:0000256" key="1">
    <source>
        <dbReference type="SAM" id="MobiDB-lite"/>
    </source>
</evidence>
<dbReference type="SMART" id="SM00869">
    <property type="entry name" value="Autotransporter"/>
    <property type="match status" value="1"/>
</dbReference>
<sequence length="343" mass="37711" precursor="true">MSFGCPRLLPLLFAVMLFMPFQGALAQIPNGPISTREEIALYAQMKALAQQLSVQEVTGYQQRRGEQRSGNGSTSTGGLRLFHSNQQLQWSGDLTSRFEGEISGLQLNRHVYSGPSCRGSQELGFFGGSSVARGDVLGAFPESGAFHAGRNTITSFYGGLYFSDYRHDLSYIDAMAKVSYVAADADSARGLGTRVTGPQLTLSAERGIALPLTEQINLEPQLQIIANYTNFAALQTDDDFLNTDPTPEVAFRTGLRAYPVDSRQEIYAFANYWYNLAGEDDLILRNGSRLKLERGARWGEIGGGMTLLNSSIASVFLNLSYRQSLDDQDWSGGGANLGFRWYW</sequence>
<dbReference type="OrthoDB" id="6053567at2"/>
<dbReference type="Pfam" id="PF03797">
    <property type="entry name" value="Autotransporter"/>
    <property type="match status" value="1"/>
</dbReference>
<keyword evidence="5" id="KW-1185">Reference proteome</keyword>
<evidence type="ECO:0000313" key="4">
    <source>
        <dbReference type="EMBL" id="AOS96732.1"/>
    </source>
</evidence>
<dbReference type="PATRIC" id="fig|1769779.3.peg.1291"/>
<dbReference type="InterPro" id="IPR006315">
    <property type="entry name" value="OM_autotransptr_brl_dom"/>
</dbReference>
<evidence type="ECO:0000313" key="5">
    <source>
        <dbReference type="Proteomes" id="UP000095672"/>
    </source>
</evidence>
<reference evidence="5" key="1">
    <citation type="submission" date="2016-01" db="EMBL/GenBank/DDBJ databases">
        <title>Complete genome sequence of Microbulbifer sp. CCB-MM1, a halophile isolated from Matang Mangrove Forest, Perak.</title>
        <authorList>
            <person name="Moh T.H."/>
            <person name="Dinesh B."/>
            <person name="Lau N.-S."/>
            <person name="Go F."/>
            <person name="Alexander Chong S.-C."/>
        </authorList>
    </citation>
    <scope>NUCLEOTIDE SEQUENCE [LARGE SCALE GENOMIC DNA]</scope>
    <source>
        <strain evidence="5">CCB-MM1</strain>
    </source>
</reference>
<feature type="signal peptide" evidence="2">
    <location>
        <begin position="1"/>
        <end position="26"/>
    </location>
</feature>
<evidence type="ECO:0000256" key="2">
    <source>
        <dbReference type="SAM" id="SignalP"/>
    </source>
</evidence>
<keyword evidence="2" id="KW-0732">Signal</keyword>
<dbReference type="EMBL" id="CP014143">
    <property type="protein sequence ID" value="AOS96732.1"/>
    <property type="molecule type" value="Genomic_DNA"/>
</dbReference>